<feature type="region of interest" description="Disordered" evidence="1">
    <location>
        <begin position="487"/>
        <end position="507"/>
    </location>
</feature>
<feature type="compositionally biased region" description="Polar residues" evidence="1">
    <location>
        <begin position="1"/>
        <end position="21"/>
    </location>
</feature>
<feature type="region of interest" description="Disordered" evidence="1">
    <location>
        <begin position="1"/>
        <end position="24"/>
    </location>
</feature>
<protein>
    <submittedName>
        <fullName evidence="2">Uncharacterized protein</fullName>
    </submittedName>
</protein>
<organism evidence="2 3">
    <name type="scientific">Heterodermia speciosa</name>
    <dbReference type="NCBI Taxonomy" id="116794"/>
    <lineage>
        <taxon>Eukaryota</taxon>
        <taxon>Fungi</taxon>
        <taxon>Dikarya</taxon>
        <taxon>Ascomycota</taxon>
        <taxon>Pezizomycotina</taxon>
        <taxon>Lecanoromycetes</taxon>
        <taxon>OSLEUM clade</taxon>
        <taxon>Lecanoromycetidae</taxon>
        <taxon>Caliciales</taxon>
        <taxon>Physciaceae</taxon>
        <taxon>Heterodermia</taxon>
    </lineage>
</organism>
<evidence type="ECO:0000313" key="3">
    <source>
        <dbReference type="Proteomes" id="UP000664521"/>
    </source>
</evidence>
<sequence length="537" mass="60061">MESLKSISSSPPRPSQDNNSLPKYRTTKQLPFELREHCLIYFEEGLYTQALNFLIALIIPGNTISRTPAFLPPPQHIALAGTLAVHPTLTTRAKSEDRLEAANLALRYLRLVLKLVGPVNGNLQDAFLFTGTGTSSRRATAGRRRTTDELHNSNDDEHNINSDLAGPLAVWSQAEDFWQVVGWAFNCSVRYERRWERWSLWLEYMIEVLEKDWETRMVEFETDPNGDSDPRATSMIVQYLSAGESTTGRDRRILRAIFADGTVRSIAEFPEIWKNETRERKKASDDRSRQIAKIDLKEGIYGDYNVSESSELDESTPSSPIAPIPPRPEEVPDVAAALGGTQSIALRLHLLSLLSNVSAMVPETFLPLPALYNLCYEQIRPLPLPTFFIFMSPASLSHITAAAASTLTQYILRSFIVSAAPLPPTDSIAQDILERHYLPFAANTQSVADNARVSLCVETLLHLLEKYVGLDWSEGLVEASEKGIEAREQKAKREGKKRSGSGPIGGDRMWLRASAQRIRFMVDMCKMPRPGIQGSHP</sequence>
<dbReference type="OrthoDB" id="5411773at2759"/>
<comment type="caution">
    <text evidence="2">The sequence shown here is derived from an EMBL/GenBank/DDBJ whole genome shotgun (WGS) entry which is preliminary data.</text>
</comment>
<dbReference type="EMBL" id="CAJPDS010000015">
    <property type="protein sequence ID" value="CAF9914984.1"/>
    <property type="molecule type" value="Genomic_DNA"/>
</dbReference>
<name>A0A8H3F0W9_9LECA</name>
<accession>A0A8H3F0W9</accession>
<evidence type="ECO:0000313" key="2">
    <source>
        <dbReference type="EMBL" id="CAF9914984.1"/>
    </source>
</evidence>
<feature type="region of interest" description="Disordered" evidence="1">
    <location>
        <begin position="308"/>
        <end position="330"/>
    </location>
</feature>
<dbReference type="AlphaFoldDB" id="A0A8H3F0W9"/>
<evidence type="ECO:0000256" key="1">
    <source>
        <dbReference type="SAM" id="MobiDB-lite"/>
    </source>
</evidence>
<proteinExistence type="predicted"/>
<feature type="region of interest" description="Disordered" evidence="1">
    <location>
        <begin position="138"/>
        <end position="158"/>
    </location>
</feature>
<keyword evidence="3" id="KW-1185">Reference proteome</keyword>
<dbReference type="Proteomes" id="UP000664521">
    <property type="component" value="Unassembled WGS sequence"/>
</dbReference>
<gene>
    <name evidence="2" type="ORF">HETSPECPRED_002257</name>
</gene>
<reference evidence="2" key="1">
    <citation type="submission" date="2021-03" db="EMBL/GenBank/DDBJ databases">
        <authorList>
            <person name="Tagirdzhanova G."/>
        </authorList>
    </citation>
    <scope>NUCLEOTIDE SEQUENCE</scope>
</reference>
<feature type="compositionally biased region" description="Basic and acidic residues" evidence="1">
    <location>
        <begin position="145"/>
        <end position="158"/>
    </location>
</feature>